<comment type="similarity">
    <text evidence="3">Belongs to the N(4)/N(6)-methyltransferase family.</text>
</comment>
<dbReference type="Pfam" id="PF01555">
    <property type="entry name" value="N6_N4_Mtase"/>
    <property type="match status" value="1"/>
</dbReference>
<dbReference type="Gene3D" id="3.40.50.150">
    <property type="entry name" value="Vaccinia Virus protein VP39"/>
    <property type="match status" value="1"/>
</dbReference>
<dbReference type="PRINTS" id="PR00508">
    <property type="entry name" value="S21N4MTFRASE"/>
</dbReference>
<evidence type="ECO:0000256" key="2">
    <source>
        <dbReference type="ARBA" id="ARBA00022679"/>
    </source>
</evidence>
<dbReference type="GO" id="GO:0032259">
    <property type="term" value="P:methylation"/>
    <property type="evidence" value="ECO:0007669"/>
    <property type="project" value="UniProtKB-KW"/>
</dbReference>
<reference evidence="5 6" key="1">
    <citation type="journal article" date="2019" name="Extremophiles">
        <title>Biogeography of thermophiles and predominance of Thermus scotoductus in domestic water heaters.</title>
        <authorList>
            <person name="Wilpiszeski R.L."/>
            <person name="Zhang Z."/>
            <person name="House C.H."/>
        </authorList>
    </citation>
    <scope>NUCLEOTIDE SEQUENCE [LARGE SCALE GENOMIC DNA]</scope>
    <source>
        <strain evidence="5 6">16_S16</strain>
    </source>
</reference>
<accession>A0A430UIS1</accession>
<dbReference type="InterPro" id="IPR001091">
    <property type="entry name" value="RM_Methyltransferase"/>
</dbReference>
<dbReference type="EMBL" id="PEMH01000065">
    <property type="protein sequence ID" value="RTI02231.1"/>
    <property type="molecule type" value="Genomic_DNA"/>
</dbReference>
<dbReference type="Proteomes" id="UP000288347">
    <property type="component" value="Unassembled WGS sequence"/>
</dbReference>
<comment type="caution">
    <text evidence="5">The sequence shown here is derived from an EMBL/GenBank/DDBJ whole genome shotgun (WGS) entry which is preliminary data.</text>
</comment>
<proteinExistence type="inferred from homology"/>
<protein>
    <recommendedName>
        <fullName evidence="3">Methyltransferase</fullName>
        <ecNumber evidence="3">2.1.1.-</ecNumber>
    </recommendedName>
</protein>
<keyword evidence="1" id="KW-0489">Methyltransferase</keyword>
<dbReference type="SUPFAM" id="SSF53335">
    <property type="entry name" value="S-adenosyl-L-methionine-dependent methyltransferases"/>
    <property type="match status" value="1"/>
</dbReference>
<dbReference type="GO" id="GO:0003677">
    <property type="term" value="F:DNA binding"/>
    <property type="evidence" value="ECO:0007669"/>
    <property type="project" value="InterPro"/>
</dbReference>
<dbReference type="AlphaFoldDB" id="A0A430UIS1"/>
<dbReference type="InterPro" id="IPR002941">
    <property type="entry name" value="DNA_methylase_N4/N6"/>
</dbReference>
<dbReference type="InterPro" id="IPR029063">
    <property type="entry name" value="SAM-dependent_MTases_sf"/>
</dbReference>
<evidence type="ECO:0000313" key="5">
    <source>
        <dbReference type="EMBL" id="RTI02231.1"/>
    </source>
</evidence>
<feature type="domain" description="DNA methylase N-4/N-6" evidence="4">
    <location>
        <begin position="14"/>
        <end position="71"/>
    </location>
</feature>
<dbReference type="EC" id="2.1.1.-" evidence="3"/>
<sequence length="288" mass="33285">MFPTEMKAYLDQVKPKPPGLIERIVSLSSINGQELVLDFFAGSGTTGHAVINLNREDGGRRRFILVEMGEYFDTVLLPRIKKVTFTPEWKDGKPKRLATPEEAERSPRIVKVMRLESYEDTLNNITFDEESGQKALELFGDEYLLRYMLHWETKKSEPLLDVEKLQSPFAYKLRIYRDGEVREQPVDLPETFNYLIGLDVETRRVDYDENRRYLTYRGTTRNGRKVAVIWRETAGWTQEDYERDARFVDERGLAKGADEVYVNGDSFIPGAQSLDGVFKTRMFAGGEV</sequence>
<evidence type="ECO:0000259" key="4">
    <source>
        <dbReference type="Pfam" id="PF01555"/>
    </source>
</evidence>
<name>A0A430UIS1_THESC</name>
<evidence type="ECO:0000313" key="6">
    <source>
        <dbReference type="Proteomes" id="UP000288347"/>
    </source>
</evidence>
<evidence type="ECO:0000256" key="1">
    <source>
        <dbReference type="ARBA" id="ARBA00022603"/>
    </source>
</evidence>
<organism evidence="5 6">
    <name type="scientific">Thermus scotoductus</name>
    <dbReference type="NCBI Taxonomy" id="37636"/>
    <lineage>
        <taxon>Bacteria</taxon>
        <taxon>Thermotogati</taxon>
        <taxon>Deinococcota</taxon>
        <taxon>Deinococci</taxon>
        <taxon>Thermales</taxon>
        <taxon>Thermaceae</taxon>
        <taxon>Thermus</taxon>
    </lineage>
</organism>
<keyword evidence="2" id="KW-0808">Transferase</keyword>
<evidence type="ECO:0000256" key="3">
    <source>
        <dbReference type="RuleBase" id="RU362026"/>
    </source>
</evidence>
<gene>
    <name evidence="5" type="ORF">CSW29_02855</name>
</gene>
<dbReference type="GO" id="GO:0008170">
    <property type="term" value="F:N-methyltransferase activity"/>
    <property type="evidence" value="ECO:0007669"/>
    <property type="project" value="InterPro"/>
</dbReference>